<name>B1ZTH3_OPITP</name>
<feature type="coiled-coil region" evidence="1">
    <location>
        <begin position="135"/>
        <end position="162"/>
    </location>
</feature>
<dbReference type="CDD" id="cd00118">
    <property type="entry name" value="LysM"/>
    <property type="match status" value="1"/>
</dbReference>
<keyword evidence="3" id="KW-0732">Signal</keyword>
<dbReference type="eggNOG" id="COG0457">
    <property type="taxonomic scope" value="Bacteria"/>
</dbReference>
<dbReference type="PROSITE" id="PS51257">
    <property type="entry name" value="PROKAR_LIPOPROTEIN"/>
    <property type="match status" value="1"/>
</dbReference>
<sequence length="302" mass="33296">MRNCPRVMVWLALLALALTAGCERGDPQAISSEADEPNFRHGQQLVKQGRSQEALAAFLKVIARRGESAPESHLEAGLLYLDQVKDPLAAIYHFRKYLELMPNSRQAVFVKGRIEVAKREFARTLPAQPLESQSGLELLDRIEKLQRENEQLRAEIAMLHENVPGPVNRSRAMLNQAGAAAGVSASEEPERPRPFFTPTIESPAAGADSPVSLAPEQPAEADVREPLIQAAPVPATRPPPSRPTPPATEGGRRHVVVKGDTLFSLAQKYYGNRSRWRDIYAANRDVLPSENSLRLGMELKIP</sequence>
<evidence type="ECO:0000313" key="6">
    <source>
        <dbReference type="Proteomes" id="UP000007013"/>
    </source>
</evidence>
<keyword evidence="1" id="KW-0175">Coiled coil</keyword>
<dbReference type="RefSeq" id="WP_012373456.1">
    <property type="nucleotide sequence ID" value="NC_010571.1"/>
</dbReference>
<dbReference type="EMBL" id="CP001032">
    <property type="protein sequence ID" value="ACB73918.1"/>
    <property type="molecule type" value="Genomic_DNA"/>
</dbReference>
<dbReference type="PROSITE" id="PS51782">
    <property type="entry name" value="LYSM"/>
    <property type="match status" value="1"/>
</dbReference>
<gene>
    <name evidence="5" type="ordered locus">Oter_0628</name>
</gene>
<dbReference type="STRING" id="452637.Oter_0628"/>
<dbReference type="Gene3D" id="3.10.350.10">
    <property type="entry name" value="LysM domain"/>
    <property type="match status" value="1"/>
</dbReference>
<dbReference type="InterPro" id="IPR036779">
    <property type="entry name" value="LysM_dom_sf"/>
</dbReference>
<dbReference type="Pfam" id="PF01476">
    <property type="entry name" value="LysM"/>
    <property type="match status" value="1"/>
</dbReference>
<feature type="domain" description="LysM" evidence="4">
    <location>
        <begin position="252"/>
        <end position="301"/>
    </location>
</feature>
<accession>B1ZTH3</accession>
<evidence type="ECO:0000259" key="4">
    <source>
        <dbReference type="PROSITE" id="PS51782"/>
    </source>
</evidence>
<keyword evidence="6" id="KW-1185">Reference proteome</keyword>
<dbReference type="HOGENOM" id="CLU_936719_0_0_0"/>
<evidence type="ECO:0000313" key="5">
    <source>
        <dbReference type="EMBL" id="ACB73918.1"/>
    </source>
</evidence>
<dbReference type="eggNOG" id="COG1652">
    <property type="taxonomic scope" value="Bacteria"/>
</dbReference>
<dbReference type="SUPFAM" id="SSF48452">
    <property type="entry name" value="TPR-like"/>
    <property type="match status" value="1"/>
</dbReference>
<reference evidence="5 6" key="1">
    <citation type="journal article" date="2011" name="J. Bacteriol.">
        <title>Genome sequence of the verrucomicrobium Opitutus terrae PB90-1, an abundant inhabitant of rice paddy soil ecosystems.</title>
        <authorList>
            <person name="van Passel M.W."/>
            <person name="Kant R."/>
            <person name="Palva A."/>
            <person name="Copeland A."/>
            <person name="Lucas S."/>
            <person name="Lapidus A."/>
            <person name="Glavina del Rio T."/>
            <person name="Pitluck S."/>
            <person name="Goltsman E."/>
            <person name="Clum A."/>
            <person name="Sun H."/>
            <person name="Schmutz J."/>
            <person name="Larimer F.W."/>
            <person name="Land M.L."/>
            <person name="Hauser L."/>
            <person name="Kyrpides N."/>
            <person name="Mikhailova N."/>
            <person name="Richardson P.P."/>
            <person name="Janssen P.H."/>
            <person name="de Vos W.M."/>
            <person name="Smidt H."/>
        </authorList>
    </citation>
    <scope>NUCLEOTIDE SEQUENCE [LARGE SCALE GENOMIC DNA]</scope>
    <source>
        <strain evidence="6">DSM 11246 / JCM 15787 / PB90-1</strain>
    </source>
</reference>
<dbReference type="Gene3D" id="1.25.40.10">
    <property type="entry name" value="Tetratricopeptide repeat domain"/>
    <property type="match status" value="1"/>
</dbReference>
<dbReference type="KEGG" id="ote:Oter_0628"/>
<dbReference type="AlphaFoldDB" id="B1ZTH3"/>
<dbReference type="InterPro" id="IPR018392">
    <property type="entry name" value="LysM"/>
</dbReference>
<protein>
    <submittedName>
        <fullName evidence="5">Peptidoglycan-binding LysM</fullName>
    </submittedName>
</protein>
<proteinExistence type="predicted"/>
<evidence type="ECO:0000256" key="3">
    <source>
        <dbReference type="SAM" id="SignalP"/>
    </source>
</evidence>
<feature type="region of interest" description="Disordered" evidence="2">
    <location>
        <begin position="231"/>
        <end position="252"/>
    </location>
</feature>
<feature type="compositionally biased region" description="Pro residues" evidence="2">
    <location>
        <begin position="235"/>
        <end position="246"/>
    </location>
</feature>
<feature type="signal peptide" evidence="3">
    <location>
        <begin position="1"/>
        <end position="20"/>
    </location>
</feature>
<dbReference type="OrthoDB" id="9816471at2"/>
<evidence type="ECO:0000256" key="2">
    <source>
        <dbReference type="SAM" id="MobiDB-lite"/>
    </source>
</evidence>
<dbReference type="SUPFAM" id="SSF54106">
    <property type="entry name" value="LysM domain"/>
    <property type="match status" value="1"/>
</dbReference>
<dbReference type="SMART" id="SM00257">
    <property type="entry name" value="LysM"/>
    <property type="match status" value="1"/>
</dbReference>
<evidence type="ECO:0000256" key="1">
    <source>
        <dbReference type="SAM" id="Coils"/>
    </source>
</evidence>
<dbReference type="Proteomes" id="UP000007013">
    <property type="component" value="Chromosome"/>
</dbReference>
<feature type="region of interest" description="Disordered" evidence="2">
    <location>
        <begin position="178"/>
        <end position="219"/>
    </location>
</feature>
<dbReference type="InterPro" id="IPR011990">
    <property type="entry name" value="TPR-like_helical_dom_sf"/>
</dbReference>
<feature type="chain" id="PRO_5002774552" evidence="3">
    <location>
        <begin position="21"/>
        <end position="302"/>
    </location>
</feature>
<organism evidence="5 6">
    <name type="scientific">Opitutus terrae (strain DSM 11246 / JCM 15787 / PB90-1)</name>
    <dbReference type="NCBI Taxonomy" id="452637"/>
    <lineage>
        <taxon>Bacteria</taxon>
        <taxon>Pseudomonadati</taxon>
        <taxon>Verrucomicrobiota</taxon>
        <taxon>Opitutia</taxon>
        <taxon>Opitutales</taxon>
        <taxon>Opitutaceae</taxon>
        <taxon>Opitutus</taxon>
    </lineage>
</organism>